<evidence type="ECO:0000259" key="2">
    <source>
        <dbReference type="Pfam" id="PF13004"/>
    </source>
</evidence>
<feature type="domain" description="BACON" evidence="3">
    <location>
        <begin position="1775"/>
        <end position="1839"/>
    </location>
</feature>
<evidence type="ECO:0000259" key="3">
    <source>
        <dbReference type="Pfam" id="PF19190"/>
    </source>
</evidence>
<dbReference type="GO" id="GO:0010411">
    <property type="term" value="P:xyloglucan metabolic process"/>
    <property type="evidence" value="ECO:0007669"/>
    <property type="project" value="TreeGrafter"/>
</dbReference>
<name>A0A8J7Q788_9BACT</name>
<dbReference type="Gene3D" id="2.60.40.10">
    <property type="entry name" value="Immunoglobulins"/>
    <property type="match status" value="16"/>
</dbReference>
<evidence type="ECO:0000313" key="4">
    <source>
        <dbReference type="EMBL" id="MBO1319591.1"/>
    </source>
</evidence>
<feature type="domain" description="BACON" evidence="3">
    <location>
        <begin position="814"/>
        <end position="886"/>
    </location>
</feature>
<feature type="region of interest" description="Disordered" evidence="1">
    <location>
        <begin position="2235"/>
        <end position="2259"/>
    </location>
</feature>
<dbReference type="InterPro" id="IPR013783">
    <property type="entry name" value="Ig-like_fold"/>
</dbReference>
<feature type="domain" description="BACON" evidence="3">
    <location>
        <begin position="2132"/>
        <end position="2202"/>
    </location>
</feature>
<feature type="domain" description="BACON" evidence="2">
    <location>
        <begin position="1710"/>
        <end position="1761"/>
    </location>
</feature>
<protein>
    <recommendedName>
        <fullName evidence="2 3">BACON domain-containing protein</fullName>
    </recommendedName>
</protein>
<feature type="domain" description="BACON" evidence="3">
    <location>
        <begin position="1509"/>
        <end position="1580"/>
    </location>
</feature>
<feature type="domain" description="BACON" evidence="2">
    <location>
        <begin position="1970"/>
        <end position="2021"/>
    </location>
</feature>
<dbReference type="EMBL" id="JAFREP010000013">
    <property type="protein sequence ID" value="MBO1319591.1"/>
    <property type="molecule type" value="Genomic_DNA"/>
</dbReference>
<feature type="domain" description="BACON" evidence="2">
    <location>
        <begin position="1189"/>
        <end position="1234"/>
    </location>
</feature>
<feature type="domain" description="BACON" evidence="2">
    <location>
        <begin position="2057"/>
        <end position="2110"/>
    </location>
</feature>
<feature type="domain" description="BACON" evidence="2">
    <location>
        <begin position="1624"/>
        <end position="1674"/>
    </location>
</feature>
<dbReference type="Pfam" id="PF19190">
    <property type="entry name" value="BACON_2"/>
    <property type="match status" value="8"/>
</dbReference>
<proteinExistence type="predicted"/>
<feature type="domain" description="BACON" evidence="3">
    <location>
        <begin position="1249"/>
        <end position="1323"/>
    </location>
</feature>
<feature type="domain" description="BACON" evidence="2">
    <location>
        <begin position="1450"/>
        <end position="1492"/>
    </location>
</feature>
<dbReference type="SUPFAM" id="SSF110296">
    <property type="entry name" value="Oligoxyloglucan reducing end-specific cellobiohydrolase"/>
    <property type="match status" value="2"/>
</dbReference>
<dbReference type="Gene3D" id="2.130.10.10">
    <property type="entry name" value="YVTN repeat-like/Quinoprotein amine dehydrogenase"/>
    <property type="match status" value="4"/>
</dbReference>
<feature type="domain" description="BACON" evidence="2">
    <location>
        <begin position="1883"/>
        <end position="1935"/>
    </location>
</feature>
<dbReference type="InterPro" id="IPR052025">
    <property type="entry name" value="Xyloglucanase_GH74"/>
</dbReference>
<feature type="compositionally biased region" description="Polar residues" evidence="1">
    <location>
        <begin position="2236"/>
        <end position="2259"/>
    </location>
</feature>
<feature type="domain" description="BACON" evidence="3">
    <location>
        <begin position="991"/>
        <end position="1062"/>
    </location>
</feature>
<dbReference type="InterPro" id="IPR015943">
    <property type="entry name" value="WD40/YVTN_repeat-like_dom_sf"/>
</dbReference>
<reference evidence="4" key="1">
    <citation type="submission" date="2021-03" db="EMBL/GenBank/DDBJ databases">
        <authorList>
            <person name="Wang G."/>
        </authorList>
    </citation>
    <scope>NUCLEOTIDE SEQUENCE</scope>
    <source>
        <strain evidence="4">KCTC 12899</strain>
    </source>
</reference>
<dbReference type="RefSeq" id="WP_207859497.1">
    <property type="nucleotide sequence ID" value="NZ_JAFREP010000013.1"/>
</dbReference>
<keyword evidence="5" id="KW-1185">Reference proteome</keyword>
<gene>
    <name evidence="4" type="ORF">J3U88_14035</name>
</gene>
<dbReference type="Pfam" id="PF13004">
    <property type="entry name" value="BACON"/>
    <property type="match status" value="8"/>
</dbReference>
<dbReference type="CDD" id="cd14948">
    <property type="entry name" value="BACON"/>
    <property type="match status" value="13"/>
</dbReference>
<feature type="domain" description="BACON" evidence="3">
    <location>
        <begin position="1079"/>
        <end position="1145"/>
    </location>
</feature>
<organism evidence="4 5">
    <name type="scientific">Acanthopleuribacter pedis</name>
    <dbReference type="NCBI Taxonomy" id="442870"/>
    <lineage>
        <taxon>Bacteria</taxon>
        <taxon>Pseudomonadati</taxon>
        <taxon>Acidobacteriota</taxon>
        <taxon>Holophagae</taxon>
        <taxon>Acanthopleuribacterales</taxon>
        <taxon>Acanthopleuribacteraceae</taxon>
        <taxon>Acanthopleuribacter</taxon>
    </lineage>
</organism>
<feature type="domain" description="BACON" evidence="2">
    <location>
        <begin position="1363"/>
        <end position="1414"/>
    </location>
</feature>
<dbReference type="PANTHER" id="PTHR43739:SF5">
    <property type="entry name" value="EXO-ALPHA-SIALIDASE"/>
    <property type="match status" value="1"/>
</dbReference>
<dbReference type="Proteomes" id="UP000664417">
    <property type="component" value="Unassembled WGS sequence"/>
</dbReference>
<sequence length="2259" mass="230165">MKNARIALGLVFVGLISFSGFWLKPPPASSTSTGEPMRADAFLKDKGKNPYDQPAEAAAFFQRKRMPAGDNQLTYHQRLSAGQAESDALPLFSSRFDTYLDPEEATRFGGAASWSQLGPGNIGGRTRAMVINPTNPDLMVAGGVSGGTWRTTDGGANWTATGDMLANLAVTSMAMDPNDSDTILAGTGEGFFNIDAVRGAGIFKSTDGGLTWAYLANTATSDFYYVNDIVYSTTVANVAYAATRTGIFRTTNGGTNWTQIYTAGVTGGCLDLAIRSDQATDVLFASVGTFTQATIYRNSDAANTTTFTSVYTETDMGRTSIAIAPSNQDVVYLLASNRNGGGISGFTYGLLAVIRSTDGGTSWSDRHRSVSPIDGADLLLSNPLSFLCSASILSQGWYDNIIAVDPLDEDIVWAGGIDTFRSDDGGASWGMASHWAVNDTASMYVHADQHGFFFHPDYNGTTNQTLYITNDGGVFRTDNARAAVATIGTSAACSASGTFSVVFTNLNNSYGVTQFYHGLPYPSGDTYFGGTQDNGTLRGDDTSGLNSWVELFGGDGGYVAINPNDTNILYVETTGISIRKSTNGGSSFSSAVSGISDSGQFINPFVMDPNDPDRLWTSGGELWRTDDAAGSWTQASNDTTGLPSTGSAIAVAPGNSDLVLAGTDNGYIRRTTSATTATSSTTWTETRPNSGYVSSVAFDPQDADIAYCTYSTFGVDHVYRSTDGGASWTSIDNNLPDIPVHSIAVHPTDSTRLYLGTDLGVYVSTNTGTSWAQENTGYANVVTEWLAFQQTDCQLNLFAFTHGRGAWRLPIDGLSLSSSSLQVAAAGTSSSVSVTADGACSWTAVASDSWITVTSGASGTGNGTVQFTVAENTAASTRSGTITMGSEVFTISQDAACTYSLSASSNSFDNAGGTGSFNVTTNVQTCTWTAVASESWVTITAGSSGTGDGSVSYSVAANTGSETRNATITVGDQTYSISQTGVTCTYALSASSNAFDSAGGTGSFNLTTNVQTCTWTAVSSESWVTITAGSSGTGDGSVSYSVAANTGTETRNATITAGGETYSISQTGVACTYTLSAGSNSFDDTGGTGSFNVTTNVQTCTWTAVASESWVTVTAGSSGTGDGSVSYSVAANTTTSSRSATLTVGDQTYSISQSGVNCSYSLSASSNSFDDAGGNGSFNVTTNVQTCSWSATTQFKWITLTSATSGTGDGTISYTVAANTSTDSRTGTIQVQDQVYTIQQSGAPCAFTLSASSASFTTDGGTDSFNVQANGASCSWTATTQDDWITITAGSSGTGDGTVSFSVAANTGTSARNGVISAGAQTFTVNQSGLSCSYSLSSGSAAYDDTGGGGSFNVTTNGQTCTWTATTGDPWITITAGSSGTGDGTVSYTVAANTTTASRSGTIQVGDQTFSVSQSGVTCAFTLSASSAAYEEAGGSGSFTITANVQTCTWSATTKDNWITITAGTSGTGDGTVAYTVSANTTTSQRSGTIIAGGQTYSISQAAGTCQFSLSSSSGSFDGQGGSGSFNLSANIQSCTWSASAADSWVTITSGASGTGDGSIAFTVAANTTTATRSTSITAGGLIFSIQQSGLDCTYSLSSSSLSLDDQGGNGSVNVSTNVQTCSWTASTQDAWITITSGLSGTGDGTVAFTVAVNTGATRSGTIQIADQTFTVNQTGAACSYTLSASSASFADTGGTGSFNITTNLQDCAWSAVTQDPWISITGGAAGTGNGSVSFSVSPNPGGARSGVIVAGGQTFAVTQAAFTCSFALSTTGTSIGAGGGSGGFDITTNGAECSWTAVSQDPWITITAGASGSGNGSVVFSAAANPGTSARTGTILAGGQTFTLQQGGASCTYSLPIGAAGFSDAGGSGSFFIFPSVDTCTWTASTQFDWITITAGSSGTGNGEIAFTVAANNSLEARSGTILAADQTFSIQQAATTCAITLATRSADFTVDGGTGTIEVGTNLDICTWQTTTQFDWITITQGQSGTGDGTVGYTVAENTSTQARIGNIQVGNQFFTVNQDGVVPCAYTLTPASATAPADGTTAGFEVQTNKVDCAWTATTQDSWITISSGQSGTGNGGVTYAVAENTDIASRTGAISVADQTFTIVQAGRTPCDLTLSATSAGFFEDGGNGGFEIQTNLTTCAWTATTQDDWITITAGQTGVGAGSVTFAVAVLDGTTARTGTITVTNADETLTFTISQQRCTQSPAFFAALPNWNASVTVLDLVPLAGCTEASAKTKSQPKTSLPPTTAATEPSDR</sequence>
<evidence type="ECO:0000313" key="5">
    <source>
        <dbReference type="Proteomes" id="UP000664417"/>
    </source>
</evidence>
<dbReference type="InterPro" id="IPR024361">
    <property type="entry name" value="BACON"/>
</dbReference>
<feature type="domain" description="BACON" evidence="3">
    <location>
        <begin position="904"/>
        <end position="972"/>
    </location>
</feature>
<dbReference type="PANTHER" id="PTHR43739">
    <property type="entry name" value="XYLOGLUCANASE (EUROFUNG)"/>
    <property type="match status" value="1"/>
</dbReference>
<evidence type="ECO:0000256" key="1">
    <source>
        <dbReference type="SAM" id="MobiDB-lite"/>
    </source>
</evidence>
<accession>A0A8J7Q788</accession>
<comment type="caution">
    <text evidence="4">The sequence shown here is derived from an EMBL/GenBank/DDBJ whole genome shotgun (WGS) entry which is preliminary data.</text>
</comment>